<gene>
    <name evidence="2" type="ORF">SAMN05216553_110399</name>
</gene>
<feature type="region of interest" description="Disordered" evidence="1">
    <location>
        <begin position="1"/>
        <end position="59"/>
    </location>
</feature>
<proteinExistence type="predicted"/>
<dbReference type="AlphaFoldDB" id="A0A1G7WHW3"/>
<evidence type="ECO:0000313" key="3">
    <source>
        <dbReference type="Proteomes" id="UP000199623"/>
    </source>
</evidence>
<name>A0A1G7WHW3_9PSEU</name>
<reference evidence="3" key="1">
    <citation type="submission" date="2016-10" db="EMBL/GenBank/DDBJ databases">
        <authorList>
            <person name="Varghese N."/>
            <person name="Submissions S."/>
        </authorList>
    </citation>
    <scope>NUCLEOTIDE SEQUENCE [LARGE SCALE GENOMIC DNA]</scope>
    <source>
        <strain evidence="3">CGMCC 4.3506</strain>
    </source>
</reference>
<sequence>MISGPISTSLDLTTPRGLRMTRKPDAVSDGQFPGGWRPLATDPATTVPALNPPDWRTRA</sequence>
<dbReference type="EMBL" id="FNCC01000010">
    <property type="protein sequence ID" value="SDG71536.1"/>
    <property type="molecule type" value="Genomic_DNA"/>
</dbReference>
<dbReference type="STRING" id="200378.SAMN05216553_110399"/>
<accession>A0A1G7WHW3</accession>
<dbReference type="OrthoDB" id="3695002at2"/>
<dbReference type="Proteomes" id="UP000199623">
    <property type="component" value="Unassembled WGS sequence"/>
</dbReference>
<keyword evidence="3" id="KW-1185">Reference proteome</keyword>
<evidence type="ECO:0000256" key="1">
    <source>
        <dbReference type="SAM" id="MobiDB-lite"/>
    </source>
</evidence>
<evidence type="ECO:0000313" key="2">
    <source>
        <dbReference type="EMBL" id="SDG71536.1"/>
    </source>
</evidence>
<organism evidence="2 3">
    <name type="scientific">Lentzea fradiae</name>
    <dbReference type="NCBI Taxonomy" id="200378"/>
    <lineage>
        <taxon>Bacteria</taxon>
        <taxon>Bacillati</taxon>
        <taxon>Actinomycetota</taxon>
        <taxon>Actinomycetes</taxon>
        <taxon>Pseudonocardiales</taxon>
        <taxon>Pseudonocardiaceae</taxon>
        <taxon>Lentzea</taxon>
    </lineage>
</organism>
<protein>
    <submittedName>
        <fullName evidence="2">Uncharacterized protein</fullName>
    </submittedName>
</protein>
<dbReference type="RefSeq" id="WP_089927626.1">
    <property type="nucleotide sequence ID" value="NZ_FNCC01000010.1"/>
</dbReference>
<feature type="compositionally biased region" description="Polar residues" evidence="1">
    <location>
        <begin position="1"/>
        <end position="12"/>
    </location>
</feature>